<feature type="compositionally biased region" description="Basic and acidic residues" evidence="6">
    <location>
        <begin position="1657"/>
        <end position="1681"/>
    </location>
</feature>
<feature type="compositionally biased region" description="Polar residues" evidence="6">
    <location>
        <begin position="1516"/>
        <end position="1526"/>
    </location>
</feature>
<keyword evidence="3" id="KW-0863">Zinc-finger</keyword>
<dbReference type="InterPro" id="IPR000504">
    <property type="entry name" value="RRM_dom"/>
</dbReference>
<feature type="compositionally biased region" description="Basic and acidic residues" evidence="6">
    <location>
        <begin position="342"/>
        <end position="353"/>
    </location>
</feature>
<dbReference type="PROSITE" id="PS50171">
    <property type="entry name" value="ZF_MATRIN"/>
    <property type="match status" value="1"/>
</dbReference>
<feature type="region of interest" description="Disordered" evidence="6">
    <location>
        <begin position="723"/>
        <end position="753"/>
    </location>
</feature>
<dbReference type="SMART" id="SM00360">
    <property type="entry name" value="RRM"/>
    <property type="match status" value="1"/>
</dbReference>
<feature type="domain" description="Matrin-type" evidence="7">
    <location>
        <begin position="1884"/>
        <end position="1915"/>
    </location>
</feature>
<feature type="region of interest" description="Disordered" evidence="6">
    <location>
        <begin position="1643"/>
        <end position="1739"/>
    </location>
</feature>
<comment type="subcellular location">
    <subcellularLocation>
        <location evidence="1">Nucleus</location>
    </subcellularLocation>
</comment>
<feature type="compositionally biased region" description="Acidic residues" evidence="6">
    <location>
        <begin position="1707"/>
        <end position="1730"/>
    </location>
</feature>
<evidence type="ECO:0000256" key="4">
    <source>
        <dbReference type="ARBA" id="ARBA00022833"/>
    </source>
</evidence>
<organism evidence="8 9">
    <name type="scientific">Ameca splendens</name>
    <dbReference type="NCBI Taxonomy" id="208324"/>
    <lineage>
        <taxon>Eukaryota</taxon>
        <taxon>Metazoa</taxon>
        <taxon>Chordata</taxon>
        <taxon>Craniata</taxon>
        <taxon>Vertebrata</taxon>
        <taxon>Euteleostomi</taxon>
        <taxon>Actinopterygii</taxon>
        <taxon>Neopterygii</taxon>
        <taxon>Teleostei</taxon>
        <taxon>Neoteleostei</taxon>
        <taxon>Acanthomorphata</taxon>
        <taxon>Ovalentaria</taxon>
        <taxon>Atherinomorphae</taxon>
        <taxon>Cyprinodontiformes</taxon>
        <taxon>Goodeidae</taxon>
        <taxon>Ameca</taxon>
    </lineage>
</organism>
<feature type="compositionally biased region" description="Basic residues" evidence="6">
    <location>
        <begin position="952"/>
        <end position="971"/>
    </location>
</feature>
<proteinExistence type="predicted"/>
<evidence type="ECO:0000256" key="5">
    <source>
        <dbReference type="ARBA" id="ARBA00023242"/>
    </source>
</evidence>
<feature type="region of interest" description="Disordered" evidence="6">
    <location>
        <begin position="338"/>
        <end position="360"/>
    </location>
</feature>
<feature type="compositionally biased region" description="Low complexity" evidence="6">
    <location>
        <begin position="77"/>
        <end position="96"/>
    </location>
</feature>
<feature type="region of interest" description="Disordered" evidence="6">
    <location>
        <begin position="1"/>
        <end position="32"/>
    </location>
</feature>
<evidence type="ECO:0000256" key="3">
    <source>
        <dbReference type="ARBA" id="ARBA00022771"/>
    </source>
</evidence>
<dbReference type="Proteomes" id="UP001469553">
    <property type="component" value="Unassembled WGS sequence"/>
</dbReference>
<feature type="region of interest" description="Disordered" evidence="6">
    <location>
        <begin position="132"/>
        <end position="215"/>
    </location>
</feature>
<dbReference type="InterPro" id="IPR026811">
    <property type="entry name" value="CIZ1"/>
</dbReference>
<evidence type="ECO:0000259" key="7">
    <source>
        <dbReference type="PROSITE" id="PS50171"/>
    </source>
</evidence>
<comment type="caution">
    <text evidence="8">The sequence shown here is derived from an EMBL/GenBank/DDBJ whole genome shotgun (WGS) entry which is preliminary data.</text>
</comment>
<reference evidence="8 9" key="1">
    <citation type="submission" date="2021-06" db="EMBL/GenBank/DDBJ databases">
        <authorList>
            <person name="Palmer J.M."/>
        </authorList>
    </citation>
    <scope>NUCLEOTIDE SEQUENCE [LARGE SCALE GENOMIC DNA]</scope>
    <source>
        <strain evidence="8 9">AS_MEX2019</strain>
        <tissue evidence="8">Muscle</tissue>
    </source>
</reference>
<feature type="region of interest" description="Disordered" evidence="6">
    <location>
        <begin position="909"/>
        <end position="981"/>
    </location>
</feature>
<feature type="compositionally biased region" description="Basic and acidic residues" evidence="6">
    <location>
        <begin position="1527"/>
        <end position="1539"/>
    </location>
</feature>
<accession>A0ABV0YKG1</accession>
<feature type="region of interest" description="Disordered" evidence="6">
    <location>
        <begin position="1508"/>
        <end position="1580"/>
    </location>
</feature>
<dbReference type="Gene3D" id="3.30.70.330">
    <property type="match status" value="3"/>
</dbReference>
<dbReference type="PANTHER" id="PTHR15491">
    <property type="match status" value="1"/>
</dbReference>
<feature type="compositionally biased region" description="Polar residues" evidence="6">
    <location>
        <begin position="529"/>
        <end position="546"/>
    </location>
</feature>
<dbReference type="SUPFAM" id="SSF54928">
    <property type="entry name" value="RNA-binding domain, RBD"/>
    <property type="match status" value="1"/>
</dbReference>
<protein>
    <recommendedName>
        <fullName evidence="7">Matrin-type domain-containing protein</fullName>
    </recommendedName>
</protein>
<dbReference type="SMART" id="SM00451">
    <property type="entry name" value="ZnF_U1"/>
    <property type="match status" value="2"/>
</dbReference>
<keyword evidence="2" id="KW-0479">Metal-binding</keyword>
<keyword evidence="9" id="KW-1185">Reference proteome</keyword>
<feature type="region of interest" description="Disordered" evidence="6">
    <location>
        <begin position="69"/>
        <end position="112"/>
    </location>
</feature>
<feature type="compositionally biased region" description="Polar residues" evidence="6">
    <location>
        <begin position="149"/>
        <end position="162"/>
    </location>
</feature>
<feature type="compositionally biased region" description="Basic and acidic residues" evidence="6">
    <location>
        <begin position="19"/>
        <end position="30"/>
    </location>
</feature>
<keyword evidence="4" id="KW-0862">Zinc</keyword>
<name>A0ABV0YKG1_9TELE</name>
<dbReference type="InterPro" id="IPR003604">
    <property type="entry name" value="Matrin/U1-like-C_Znf_C2H2"/>
</dbReference>
<dbReference type="EMBL" id="JAHRIP010037687">
    <property type="protein sequence ID" value="MEQ2294236.1"/>
    <property type="molecule type" value="Genomic_DNA"/>
</dbReference>
<dbReference type="InterPro" id="IPR012677">
    <property type="entry name" value="Nucleotide-bd_a/b_plait_sf"/>
</dbReference>
<evidence type="ECO:0000313" key="9">
    <source>
        <dbReference type="Proteomes" id="UP001469553"/>
    </source>
</evidence>
<feature type="compositionally biased region" description="Polar residues" evidence="6">
    <location>
        <begin position="1682"/>
        <end position="1700"/>
    </location>
</feature>
<feature type="region of interest" description="Disordered" evidence="6">
    <location>
        <begin position="1816"/>
        <end position="1838"/>
    </location>
</feature>
<evidence type="ECO:0000256" key="1">
    <source>
        <dbReference type="ARBA" id="ARBA00004123"/>
    </source>
</evidence>
<feature type="region of interest" description="Disordered" evidence="6">
    <location>
        <begin position="500"/>
        <end position="519"/>
    </location>
</feature>
<feature type="compositionally biased region" description="Basic residues" evidence="6">
    <location>
        <begin position="409"/>
        <end position="441"/>
    </location>
</feature>
<feature type="compositionally biased region" description="Basic and acidic residues" evidence="6">
    <location>
        <begin position="448"/>
        <end position="459"/>
    </location>
</feature>
<evidence type="ECO:0000256" key="2">
    <source>
        <dbReference type="ARBA" id="ARBA00022723"/>
    </source>
</evidence>
<dbReference type="PANTHER" id="PTHR15491:SF9">
    <property type="entry name" value="CIP1-INTERACTING ZINC FINGER PROTEIN"/>
    <property type="match status" value="1"/>
</dbReference>
<feature type="region of interest" description="Disordered" evidence="6">
    <location>
        <begin position="527"/>
        <end position="546"/>
    </location>
</feature>
<evidence type="ECO:0000256" key="6">
    <source>
        <dbReference type="SAM" id="MobiDB-lite"/>
    </source>
</evidence>
<feature type="compositionally biased region" description="Basic and acidic residues" evidence="6">
    <location>
        <begin position="1557"/>
        <end position="1578"/>
    </location>
</feature>
<dbReference type="InterPro" id="IPR000690">
    <property type="entry name" value="Matrin/U1-C_Znf_C2H2"/>
</dbReference>
<keyword evidence="5" id="KW-0539">Nucleus</keyword>
<feature type="compositionally biased region" description="Low complexity" evidence="6">
    <location>
        <begin position="500"/>
        <end position="510"/>
    </location>
</feature>
<sequence length="1932" mass="216390">MSCSEGPRINRVKASSNVEPKEDGNFKLEGKLSPGLLEETSRRVEIKEQSVGREDLSYNHCKELLWKSTPPVKNCGSVLSDDQKSSSASFSSSRTSLDPPHSDSNKLQTSPSQGLQTLISLLPLLKQDTDRSSAMSKVSESLPLKESKSNWNSKPEIQSSASLPGDGNPGQADLMVINGNMCNNESKTHGQELTGPETKKNHKHTKQNWKQQTQRKQYQMWKQAVPEAASNPVISTQWLQPPSGRPLLPEMSAFYALPPQAKMEDYAAATPTAFPHTCSLCSNKCASIKDWIFHQNTSFHLENCKLLRKQYPNWDCTVPLFESFPDKDAWQSASSSAQTFQHYDHRIRPEGRSRSNSPYSCSRLEASWERSRSSSRSPSPCSYDARKRRSKSGESENSNTYRYDPPSTARHHLHLRSHRRQSSRRSEKKRSSSHRSHKRRSSTTTRSSDQRLRSSKVEKLTERLLKTSAVQSLMTKPKLKAVIETLVPVILAELRNLKSSSAASSSSSSHAAKRSFDAKLSKVKPDLQVNESGSCRKSQAGKSSPATTVKLRGTFDSLSDSDVLAAVEIFGHIKSVLLLKSKRKAIVCFENKKDAEKVKRMKSLNIQGTSVTVKGKNMLHRKRKQKVAPRPISVEPSVFKRQPTEPSSRAKMVLPPTRKHASSLRVKRMATWKLVSKTRVLLSKAKNVLKQQVVRPLKTGAGKFVKVRKQASKLPGSTKFTFATKTADAGDSEQKTQPETTQIETKESPKAVKEATMEKTRQKLKAQVGHLQEDGDVSKEEMVENIEDAMKSLHAVSEYNQDAAMTEKLDMQLQESVLVADDVAADSFETTAETKQQAGLNEVNHHTKEFEEYESLKYLETRAADDVEVKTITEVKLQRTKPAKSYASNSIVFTSKPAYPSQTQLNLLQTPTTSTGSSSLVQEKGPTSTVRSETDALGQQKAGRSPALKMPRSLRRVKTKTKKKVGTKKNRSGTAPATKTKPSAAVSTLTIEEMLEKFLSEDRIGCLSKKTVMSSKLFSLNAKVLLITNLPKYFDGCYREDEVADLLLPFGFIYKGSNIYVIPQKCMAFALMPHVKAVRNIIAYSDQNRIVFKGSELSVRVVHNMVSVTPFGFYSFLIKRIRSKLKDDGGSSVFIHNVSPSEAGALREALNAVGSVRRYLPLLNKVFVEFKSRREADLLGVWYSLLKRSPAHNVFRMKIPQSSRVSPPPRVLPDSSEAVDGAVIPTATCGVPQGSTPPFWITMTANPSVFPTFSPWFNIPDYLTVDTIKVIEKTECPASEFCTIMLTGLPQRNYTHEDVAKLVWRHFPKQTLQALFYNVTVLPLQRRAFVFFSSWDACCDFVLNHIRNPVSVHSCRLSVHFVLEDMQPGFSEEPMYRALMKWSNAHVSELEPLEERLLCVEISEPTVHLVMMVMKEVASVAAFVDFLPLANRIVIEMAEPQGVTEAVQKISVDSSSVHQIWRKVKRIECLKSLNERLRNSSETLINLEVDEMDVIATPSAGASMETLQLDREGGQPTESVAASSLESQRKTEQLSEKHPSPKRRKLELSNHAQSLETDLKDATLRDVEEHTGDERGPSAEEEIPNALHERMHEDEKSQTPPAEKDQILHQARTEVQQLETKTPLKERKVDHVIDVKIKTSCRKAEEHTEMTKGGQHVTEEESRPGRKNIDEDVATSKDERPSPTSNNCTRKSPMSSQNVLRSLDGVKEEEEDDLNDASEEEEPAAEVDEDSSCKLENTWNENEKIDVNLCEVGEDETEEEQLIEGPRWDGWEVTEGRLQELLALDETEEEENGHEEQEMPEVCYLSQESPPVDSINPEISGSAEGSKTRSEHNSVIRKRSRRLVGPTAKRFRFQSSLASVDLKLFPPSCRPPLGEEFVEPRLGLFCSVCSVFFLNEATAEDSHCCSRAHYDNLKNYYQKLSGTSALTSPTRV</sequence>
<evidence type="ECO:0000313" key="8">
    <source>
        <dbReference type="EMBL" id="MEQ2294236.1"/>
    </source>
</evidence>
<feature type="compositionally biased region" description="Basic and acidic residues" evidence="6">
    <location>
        <begin position="744"/>
        <end position="753"/>
    </location>
</feature>
<feature type="region of interest" description="Disordered" evidence="6">
    <location>
        <begin position="372"/>
        <end position="459"/>
    </location>
</feature>
<gene>
    <name evidence="8" type="ORF">AMECASPLE_001924</name>
</gene>
<dbReference type="InterPro" id="IPR035979">
    <property type="entry name" value="RBD_domain_sf"/>
</dbReference>
<feature type="compositionally biased region" description="Polar residues" evidence="6">
    <location>
        <begin position="916"/>
        <end position="931"/>
    </location>
</feature>